<evidence type="ECO:0000313" key="2">
    <source>
        <dbReference type="EMBL" id="MBP3960072.1"/>
    </source>
</evidence>
<dbReference type="SUPFAM" id="SSF53448">
    <property type="entry name" value="Nucleotide-diphospho-sugar transferases"/>
    <property type="match status" value="1"/>
</dbReference>
<organism evidence="2 3">
    <name type="scientific">Gemmata palustris</name>
    <dbReference type="NCBI Taxonomy" id="2822762"/>
    <lineage>
        <taxon>Bacteria</taxon>
        <taxon>Pseudomonadati</taxon>
        <taxon>Planctomycetota</taxon>
        <taxon>Planctomycetia</taxon>
        <taxon>Gemmatales</taxon>
        <taxon>Gemmataceae</taxon>
        <taxon>Gemmata</taxon>
    </lineage>
</organism>
<dbReference type="Gene3D" id="2.160.10.10">
    <property type="entry name" value="Hexapeptide repeat proteins"/>
    <property type="match status" value="1"/>
</dbReference>
<gene>
    <name evidence="2" type="ORF">J8F10_33005</name>
</gene>
<dbReference type="Pfam" id="PF25087">
    <property type="entry name" value="GMPPB_C"/>
    <property type="match status" value="1"/>
</dbReference>
<sequence length="378" mass="39048">MRAVVITSDHSGSGALGALSDLPLALLADRPFLDHVCETLVRSRVTVVDWVSPPNCEAALDFLGDGTRWGVRFRHHAATSAAHVYQIVGRLLAGRADGEALVLGRGDCLVTVLAPAGAGGPATVLYDAESDPIDGPGSDQSRRWSGWATVSGRAERIPAISDERQLESHLVGEGDRTQRVAALDALDFRTLGGYLAANRAALGDLAPPIPGCVGNWPPGVRVAPSARVHPLATLIGPVFIGAGSEIAARATIGPNVAVGADCIIDRGVVITDTAVLPGTYVGEDVRLDCALVAQGRVITLGKEGAVLVTTGVAVASLTDHLPARLTAIAARSRDRIATWGARAVETVRALRRSIRDGLGGANTGGREADAVPLPTATD</sequence>
<proteinExistence type="predicted"/>
<dbReference type="InterPro" id="IPR056729">
    <property type="entry name" value="GMPPB_C"/>
</dbReference>
<keyword evidence="3" id="KW-1185">Reference proteome</keyword>
<reference evidence="2 3" key="1">
    <citation type="submission" date="2021-04" db="EMBL/GenBank/DDBJ databases">
        <authorList>
            <person name="Ivanova A."/>
        </authorList>
    </citation>
    <scope>NUCLEOTIDE SEQUENCE [LARGE SCALE GENOMIC DNA]</scope>
    <source>
        <strain evidence="2 3">G18</strain>
    </source>
</reference>
<dbReference type="InterPro" id="IPR011004">
    <property type="entry name" value="Trimer_LpxA-like_sf"/>
</dbReference>
<comment type="caution">
    <text evidence="2">The sequence shown here is derived from an EMBL/GenBank/DDBJ whole genome shotgun (WGS) entry which is preliminary data.</text>
</comment>
<accession>A0ABS5C323</accession>
<dbReference type="RefSeq" id="WP_210661090.1">
    <property type="nucleotide sequence ID" value="NZ_JAGKQQ010000001.1"/>
</dbReference>
<name>A0ABS5C323_9BACT</name>
<evidence type="ECO:0000259" key="1">
    <source>
        <dbReference type="Pfam" id="PF25087"/>
    </source>
</evidence>
<dbReference type="Proteomes" id="UP000676565">
    <property type="component" value="Unassembled WGS sequence"/>
</dbReference>
<feature type="domain" description="Mannose-1-phosphate guanyltransferase C-terminal" evidence="1">
    <location>
        <begin position="235"/>
        <end position="298"/>
    </location>
</feature>
<protein>
    <recommendedName>
        <fullName evidence="1">Mannose-1-phosphate guanyltransferase C-terminal domain-containing protein</fullName>
    </recommendedName>
</protein>
<dbReference type="EMBL" id="JAGKQQ010000001">
    <property type="protein sequence ID" value="MBP3960072.1"/>
    <property type="molecule type" value="Genomic_DNA"/>
</dbReference>
<dbReference type="InterPro" id="IPR029044">
    <property type="entry name" value="Nucleotide-diphossugar_trans"/>
</dbReference>
<dbReference type="SUPFAM" id="SSF51161">
    <property type="entry name" value="Trimeric LpxA-like enzymes"/>
    <property type="match status" value="1"/>
</dbReference>
<evidence type="ECO:0000313" key="3">
    <source>
        <dbReference type="Proteomes" id="UP000676565"/>
    </source>
</evidence>